<protein>
    <submittedName>
        <fullName evidence="2">Uncharacterized protein</fullName>
    </submittedName>
</protein>
<sequence>MRAASRCPARPIQSWYDLTASCSLASSTRIRPFTRPHRSLPRGTKSFPPPADFLLSRHFSTASGRHDARAGKTTADTHEDAASIPRNGEEEEEEEEERDTRSRVTVTGRDSPAAWASRFDALLSHRLGGPKFTPHEMAASSSFDIAEVDSIIRGANKHAKVDILSWMVHNGRKKAAVWLMEASLKSLVGHEDKLHEKHPSNINWPDNLFDSIKRGPSSAALTYSPKDPWPYQSAFNNDQRPDPASDLAHDMFNSIWTTLGRLVIDAARSTTDQAKDTMSAVKLILGVVHNLGMVPHGIYDSRIHPYSAYVQRPPILHLVSSRILTALSDAAWREQQDDAIAQATEMGISLKEISESVPGGRFRLKVRPLGPEIWLEFILWCCVERGHILAACRIIAALRNQSENPWFAIRWCSGQRTDKLTVTIDWERMQRRHGGTVGLIEGYSREKPFVDVPDRTISVEVVLALLDALLGHFEVSNSRYRTVNPQKRDVKTFRRVVSFLEPHDIPPHYFDYIESRSMQAGAFDMVSRPALLQYWSSNVDGMRRLEPAATDSSTSLDLRYESIVANTLLHGAVQHQALDGLLQIGDVHRSLAQFNVIQENVDQHKFKSISNFLQSQPVSGKGFFSSRLFQSRLEYADSHGQLPYYKLAGFLNLISDTRLTGLGQWLLYSNDIDGSLIPELAYGLSCMASALCRFATVSGDDNLIVKVVAQVNSRHRKPTVRFLRRLFDADAQNSDFANARNQLLRLKRAQAGGIGLSNIAHLAGMIMNLEDGRVGLPEERSFKLGQATILMEEILRGDHNSQRGDFTAEQRMLFKQQISHMLKIFYRSGCTTLRSLAKEYVERYRSGNLVNLPANIFNILLSAIVTVHGHDAGKALWDLYCQDISMQEDRGNPNTSTIAMDAEGEIADPSVHTDASSYINITSIGVNPDGDFADPFFQQRVEEDVSHTLSFSGPHADSEPNESIQIEMQEHPRGILLSAGPITIPNLQTLRIIVRAAVEESLQAMDDNNTERWRNANQTLRWSISKFDKIGNLSKTVIEQEIQQPVSSLDEVVEDRVVRPDPTVDLARLVPTEKGRLKEVPVSGLWVPKGPQQISRRAVKGESRAPTS</sequence>
<evidence type="ECO:0000313" key="2">
    <source>
        <dbReference type="EMBL" id="KAK5098070.1"/>
    </source>
</evidence>
<evidence type="ECO:0000313" key="3">
    <source>
        <dbReference type="Proteomes" id="UP001345013"/>
    </source>
</evidence>
<reference evidence="2 3" key="1">
    <citation type="submission" date="2023-08" db="EMBL/GenBank/DDBJ databases">
        <title>Black Yeasts Isolated from many extreme environments.</title>
        <authorList>
            <person name="Coleine C."/>
            <person name="Stajich J.E."/>
            <person name="Selbmann L."/>
        </authorList>
    </citation>
    <scope>NUCLEOTIDE SEQUENCE [LARGE SCALE GENOMIC DNA]</scope>
    <source>
        <strain evidence="2 3">CCFEE 5885</strain>
    </source>
</reference>
<accession>A0ABR0KJ53</accession>
<dbReference type="Proteomes" id="UP001345013">
    <property type="component" value="Unassembled WGS sequence"/>
</dbReference>
<gene>
    <name evidence="2" type="ORF">LTR24_001891</name>
</gene>
<name>A0ABR0KJ53_9EURO</name>
<proteinExistence type="predicted"/>
<feature type="region of interest" description="Disordered" evidence="1">
    <location>
        <begin position="33"/>
        <end position="109"/>
    </location>
</feature>
<dbReference type="EMBL" id="JAVRRG010000015">
    <property type="protein sequence ID" value="KAK5098070.1"/>
    <property type="molecule type" value="Genomic_DNA"/>
</dbReference>
<evidence type="ECO:0000256" key="1">
    <source>
        <dbReference type="SAM" id="MobiDB-lite"/>
    </source>
</evidence>
<feature type="compositionally biased region" description="Basic and acidic residues" evidence="1">
    <location>
        <begin position="64"/>
        <end position="81"/>
    </location>
</feature>
<organism evidence="2 3">
    <name type="scientific">Lithohypha guttulata</name>
    <dbReference type="NCBI Taxonomy" id="1690604"/>
    <lineage>
        <taxon>Eukaryota</taxon>
        <taxon>Fungi</taxon>
        <taxon>Dikarya</taxon>
        <taxon>Ascomycota</taxon>
        <taxon>Pezizomycotina</taxon>
        <taxon>Eurotiomycetes</taxon>
        <taxon>Chaetothyriomycetidae</taxon>
        <taxon>Chaetothyriales</taxon>
        <taxon>Trichomeriaceae</taxon>
        <taxon>Lithohypha</taxon>
    </lineage>
</organism>
<comment type="caution">
    <text evidence="2">The sequence shown here is derived from an EMBL/GenBank/DDBJ whole genome shotgun (WGS) entry which is preliminary data.</text>
</comment>
<keyword evidence="3" id="KW-1185">Reference proteome</keyword>